<keyword evidence="1" id="KW-0433">Leucine-rich repeat</keyword>
<dbReference type="RefSeq" id="WP_125674987.1">
    <property type="nucleotide sequence ID" value="NZ_JBHTOI010000004.1"/>
</dbReference>
<proteinExistence type="predicted"/>
<dbReference type="InterPro" id="IPR022038">
    <property type="entry name" value="Ig-like_bact"/>
</dbReference>
<evidence type="ECO:0000256" key="1">
    <source>
        <dbReference type="ARBA" id="ARBA00022614"/>
    </source>
</evidence>
<dbReference type="Pfam" id="PF12799">
    <property type="entry name" value="LRR_4"/>
    <property type="match status" value="1"/>
</dbReference>
<evidence type="ECO:0000259" key="4">
    <source>
        <dbReference type="Pfam" id="PF03217"/>
    </source>
</evidence>
<evidence type="ECO:0000256" key="3">
    <source>
        <dbReference type="SAM" id="MobiDB-lite"/>
    </source>
</evidence>
<dbReference type="EMBL" id="JBHTOI010000004">
    <property type="protein sequence ID" value="MFD1417397.1"/>
    <property type="molecule type" value="Genomic_DNA"/>
</dbReference>
<dbReference type="InterPro" id="IPR032675">
    <property type="entry name" value="LRR_dom_sf"/>
</dbReference>
<dbReference type="InterPro" id="IPR013783">
    <property type="entry name" value="Ig-like_fold"/>
</dbReference>
<dbReference type="PROSITE" id="PS51450">
    <property type="entry name" value="LRR"/>
    <property type="match status" value="2"/>
</dbReference>
<dbReference type="Pfam" id="PF07523">
    <property type="entry name" value="Big_3"/>
    <property type="match status" value="1"/>
</dbReference>
<evidence type="ECO:0000313" key="7">
    <source>
        <dbReference type="Proteomes" id="UP001597251"/>
    </source>
</evidence>
<keyword evidence="2" id="KW-0677">Repeat</keyword>
<dbReference type="Gene3D" id="2.60.40.10">
    <property type="entry name" value="Immunoglobulins"/>
    <property type="match status" value="1"/>
</dbReference>
<dbReference type="InterPro" id="IPR024968">
    <property type="entry name" value="SlpA_C_lactobacillus"/>
</dbReference>
<keyword evidence="7" id="KW-1185">Reference proteome</keyword>
<accession>A0ABW4BSF2</accession>
<feature type="domain" description="S-layer protein C-terminal" evidence="4">
    <location>
        <begin position="530"/>
        <end position="580"/>
    </location>
</feature>
<protein>
    <submittedName>
        <fullName evidence="6">SLAP domain-containing protein</fullName>
    </submittedName>
</protein>
<dbReference type="PANTHER" id="PTHR46652">
    <property type="entry name" value="LEUCINE-RICH REPEAT AND IQ DOMAIN-CONTAINING PROTEIN 1-RELATED"/>
    <property type="match status" value="1"/>
</dbReference>
<evidence type="ECO:0000259" key="5">
    <source>
        <dbReference type="Pfam" id="PF07523"/>
    </source>
</evidence>
<reference evidence="7" key="1">
    <citation type="journal article" date="2019" name="Int. J. Syst. Evol. Microbiol.">
        <title>The Global Catalogue of Microorganisms (GCM) 10K type strain sequencing project: providing services to taxonomists for standard genome sequencing and annotation.</title>
        <authorList>
            <consortium name="The Broad Institute Genomics Platform"/>
            <consortium name="The Broad Institute Genome Sequencing Center for Infectious Disease"/>
            <person name="Wu L."/>
            <person name="Ma J."/>
        </authorList>
    </citation>
    <scope>NUCLEOTIDE SEQUENCE [LARGE SCALE GENOMIC DNA]</scope>
    <source>
        <strain evidence="7">CCM 8936</strain>
    </source>
</reference>
<comment type="caution">
    <text evidence="6">The sequence shown here is derived from an EMBL/GenBank/DDBJ whole genome shotgun (WGS) entry which is preliminary data.</text>
</comment>
<dbReference type="Proteomes" id="UP001597251">
    <property type="component" value="Unassembled WGS sequence"/>
</dbReference>
<organism evidence="6 7">
    <name type="scientific">Companilactobacillus keshanensis</name>
    <dbReference type="NCBI Taxonomy" id="2486003"/>
    <lineage>
        <taxon>Bacteria</taxon>
        <taxon>Bacillati</taxon>
        <taxon>Bacillota</taxon>
        <taxon>Bacilli</taxon>
        <taxon>Lactobacillales</taxon>
        <taxon>Lactobacillaceae</taxon>
        <taxon>Companilactobacillus</taxon>
    </lineage>
</organism>
<dbReference type="Gene3D" id="3.80.10.10">
    <property type="entry name" value="Ribonuclease Inhibitor"/>
    <property type="match status" value="1"/>
</dbReference>
<sequence length="585" mass="63928">MKKSISLIATSLSVGMLLTSSMVNIPSIQAATVENSASKTSSDDVDENGISEDLKSALVKGEYFDDESDITPTSLSEYDNWGTYIDGQSYVGLSSSKITNISGIQYIKKADRIELGTNDIKDLSPLKDSNVKTLNLHANKSITNWSPLSNMKNLTSLEISNCEISDISPISKMINLKELIIKDNHIMDLTSLRNLKDTTIDLESQQSFFETPINLSENKLSFDLNKYTNPDGTVSEVGLTYSIDGNGDENGDVAIDNSTGKIDVTNISGSGTLASGFNENFEFNGTNYKLNKVVFQDYTIGGVKTKSVTMKVGDKWNDGLGFVQAIDTSGNKLEVSDFDVDTSELDTSKVGKYEVTYTAKDNPEITSTADVTVENKSGGGNNSGSNTGDVTEIDEMLLTSKKTDSITIYDENGNKISDKTLDGVTDFTTTKKSDVDGVTYYQVSDNEWVKESDVSEYFEYSGTVQTNSDSIKKLSNLNGDSSNRGLAKTSDWQADRYSYINGNKSYRVSTNEWVAADQTLEITPVRGVLTINSKAQLYRDNGQKSDRGLAENSTFVTDKTAMINGETMYRVSTNEWVAASQVTLN</sequence>
<dbReference type="Pfam" id="PF03217">
    <property type="entry name" value="SlpA"/>
    <property type="match status" value="2"/>
</dbReference>
<dbReference type="InterPro" id="IPR050836">
    <property type="entry name" value="SDS22/Internalin_LRR"/>
</dbReference>
<evidence type="ECO:0000313" key="6">
    <source>
        <dbReference type="EMBL" id="MFD1417397.1"/>
    </source>
</evidence>
<name>A0ABW4BSF2_9LACO</name>
<feature type="region of interest" description="Disordered" evidence="3">
    <location>
        <begin position="366"/>
        <end position="389"/>
    </location>
</feature>
<evidence type="ECO:0000256" key="2">
    <source>
        <dbReference type="ARBA" id="ARBA00022737"/>
    </source>
</evidence>
<feature type="domain" description="S-layer protein C-terminal" evidence="4">
    <location>
        <begin position="408"/>
        <end position="450"/>
    </location>
</feature>
<dbReference type="InterPro" id="IPR001611">
    <property type="entry name" value="Leu-rich_rpt"/>
</dbReference>
<dbReference type="SUPFAM" id="SSF52058">
    <property type="entry name" value="L domain-like"/>
    <property type="match status" value="1"/>
</dbReference>
<gene>
    <name evidence="6" type="ORF">ACFQ42_01315</name>
</gene>
<dbReference type="InterPro" id="IPR025875">
    <property type="entry name" value="Leu-rich_rpt_4"/>
</dbReference>
<dbReference type="PANTHER" id="PTHR46652:SF3">
    <property type="entry name" value="LEUCINE-RICH REPEAT-CONTAINING PROTEIN 9"/>
    <property type="match status" value="1"/>
</dbReference>
<feature type="domain" description="Ig-like" evidence="5">
    <location>
        <begin position="308"/>
        <end position="373"/>
    </location>
</feature>